<accession>A0ABS0A279</accession>
<proteinExistence type="predicted"/>
<comment type="caution">
    <text evidence="1">The sequence shown here is derived from an EMBL/GenBank/DDBJ whole genome shotgun (WGS) entry which is preliminary data.</text>
</comment>
<evidence type="ECO:0000313" key="1">
    <source>
        <dbReference type="EMBL" id="MBF4983476.1"/>
    </source>
</evidence>
<organism evidence="1 2">
    <name type="scientific">Nonlabens mediterrranea</name>
    <dbReference type="NCBI Taxonomy" id="1419947"/>
    <lineage>
        <taxon>Bacteria</taxon>
        <taxon>Pseudomonadati</taxon>
        <taxon>Bacteroidota</taxon>
        <taxon>Flavobacteriia</taxon>
        <taxon>Flavobacteriales</taxon>
        <taxon>Flavobacteriaceae</taxon>
        <taxon>Nonlabens</taxon>
    </lineage>
</organism>
<keyword evidence="2" id="KW-1185">Reference proteome</keyword>
<dbReference type="EMBL" id="JADKYU010000204">
    <property type="protein sequence ID" value="MBF4983476.1"/>
    <property type="molecule type" value="Genomic_DNA"/>
</dbReference>
<evidence type="ECO:0000313" key="2">
    <source>
        <dbReference type="Proteomes" id="UP001194729"/>
    </source>
</evidence>
<gene>
    <name evidence="1" type="ORF">FNJ87_03710</name>
</gene>
<dbReference type="Proteomes" id="UP001194729">
    <property type="component" value="Unassembled WGS sequence"/>
</dbReference>
<protein>
    <submittedName>
        <fullName evidence="1">Uncharacterized protein</fullName>
    </submittedName>
</protein>
<name>A0ABS0A279_9FLAO</name>
<reference evidence="1 2" key="1">
    <citation type="submission" date="2020-11" db="EMBL/GenBank/DDBJ databases">
        <title>P. mediterranea TC4 genome.</title>
        <authorList>
            <person name="Molmeret M."/>
        </authorList>
    </citation>
    <scope>NUCLEOTIDE SEQUENCE [LARGE SCALE GENOMIC DNA]</scope>
    <source>
        <strain evidence="1 2">TC4</strain>
    </source>
</reference>
<sequence length="170" mass="19460">MNYIILTVVFFFTITCQCQTNELTTDEFQELKFGGISLSEIKEIKGDSVSFQNLFSKADIIKTGEEPAYWINLISSDYDVYFQGDVKDSCGVVLDSQLIYFKILNGSLNLYMKGYNLAVGDNVSVLKDSNMLTYEDGTKRYVFKLGSQVIRVNFNQKTDIITSLEYVYYH</sequence>